<evidence type="ECO:0000313" key="3">
    <source>
        <dbReference type="Proteomes" id="UP001317259"/>
    </source>
</evidence>
<feature type="chain" id="PRO_5046978547" evidence="1">
    <location>
        <begin position="32"/>
        <end position="239"/>
    </location>
</feature>
<organism evidence="2 3">
    <name type="scientific">Actinomadura luzonensis</name>
    <dbReference type="NCBI Taxonomy" id="2805427"/>
    <lineage>
        <taxon>Bacteria</taxon>
        <taxon>Bacillati</taxon>
        <taxon>Actinomycetota</taxon>
        <taxon>Actinomycetes</taxon>
        <taxon>Streptosporangiales</taxon>
        <taxon>Thermomonosporaceae</taxon>
        <taxon>Actinomadura</taxon>
    </lineage>
</organism>
<comment type="caution">
    <text evidence="2">The sequence shown here is derived from an EMBL/GenBank/DDBJ whole genome shotgun (WGS) entry which is preliminary data.</text>
</comment>
<reference evidence="2 3" key="1">
    <citation type="submission" date="2022-04" db="EMBL/GenBank/DDBJ databases">
        <title>Genome draft of Actinomadura sp. ATCC 31491.</title>
        <authorList>
            <person name="Shi X."/>
            <person name="Du Y."/>
        </authorList>
    </citation>
    <scope>NUCLEOTIDE SEQUENCE [LARGE SCALE GENOMIC DNA]</scope>
    <source>
        <strain evidence="2 3">ATCC 31491</strain>
    </source>
</reference>
<keyword evidence="1" id="KW-0732">Signal</keyword>
<name>A0ABT0FYY5_9ACTN</name>
<gene>
    <name evidence="2" type="ORF">MF672_025695</name>
</gene>
<dbReference type="EMBL" id="JAKRKC020000001">
    <property type="protein sequence ID" value="MCK2217155.1"/>
    <property type="molecule type" value="Genomic_DNA"/>
</dbReference>
<keyword evidence="3" id="KW-1185">Reference proteome</keyword>
<proteinExistence type="predicted"/>
<protein>
    <submittedName>
        <fullName evidence="2">Uncharacterized protein</fullName>
    </submittedName>
</protein>
<dbReference type="Proteomes" id="UP001317259">
    <property type="component" value="Unassembled WGS sequence"/>
</dbReference>
<sequence>MRRNKPRRLWARIAATLTVLLAAAVAGVALAFPSVAATTCPGCYGLTELQDGVYTEPDLTPAQRSQVIQSVAQARQLVTAFYGARRTDPSLLVCLTDSCYRRIGGGQERGIAILNRAVMLSPRGVNPVIAAHELSHVELHSRLPSADAVPHWFDEGLAVVVSNDSRYLAPPSAQDRCLIVPDGPLPATLDEWLATGTKDPAIYAKSACRTSRWLRAHGDRAGLLAQLERLNTGERFPSS</sequence>
<accession>A0ABT0FYY5</accession>
<evidence type="ECO:0000256" key="1">
    <source>
        <dbReference type="SAM" id="SignalP"/>
    </source>
</evidence>
<dbReference type="RefSeq" id="WP_242374753.1">
    <property type="nucleotide sequence ID" value="NZ_JAKRKC020000001.1"/>
</dbReference>
<evidence type="ECO:0000313" key="2">
    <source>
        <dbReference type="EMBL" id="MCK2217155.1"/>
    </source>
</evidence>
<feature type="signal peptide" evidence="1">
    <location>
        <begin position="1"/>
        <end position="31"/>
    </location>
</feature>